<keyword evidence="1" id="KW-0732">Signal</keyword>
<evidence type="ECO:0000313" key="3">
    <source>
        <dbReference type="Proteomes" id="UP001596415"/>
    </source>
</evidence>
<name>A0ABW2MYL7_9FLAO</name>
<evidence type="ECO:0008006" key="4">
    <source>
        <dbReference type="Google" id="ProtNLM"/>
    </source>
</evidence>
<reference evidence="3" key="1">
    <citation type="journal article" date="2019" name="Int. J. Syst. Evol. Microbiol.">
        <title>The Global Catalogue of Microorganisms (GCM) 10K type strain sequencing project: providing services to taxonomists for standard genome sequencing and annotation.</title>
        <authorList>
            <consortium name="The Broad Institute Genomics Platform"/>
            <consortium name="The Broad Institute Genome Sequencing Center for Infectious Disease"/>
            <person name="Wu L."/>
            <person name="Ma J."/>
        </authorList>
    </citation>
    <scope>NUCLEOTIDE SEQUENCE [LARGE SCALE GENOMIC DNA]</scope>
    <source>
        <strain evidence="3">CGMCC 1.16306</strain>
    </source>
</reference>
<proteinExistence type="predicted"/>
<protein>
    <recommendedName>
        <fullName evidence="4">Lipoprotein</fullName>
    </recommendedName>
</protein>
<sequence>MKKILLLLTVICLVSCASESEQEGLNNVADIYDATTSYSKSFNTNNGKKTSSFNVKVSGSKMIDSLQPTVTTANIATLIYGNMNEEERGDYDHIDVELVNAKNDTVGYYYPMNILENIYNKSKNFKAFSEALINNDAAKLDEIRHKADFEKPIGQPLLNVIKNLEKKHGQLMTYKPFGIAEINNSANEQAFQYQGNLIFRNGKVPYLVTIENIPGQDEVIGFRIF</sequence>
<gene>
    <name evidence="2" type="ORF">ACFQO1_12500</name>
</gene>
<feature type="chain" id="PRO_5047108160" description="Lipoprotein" evidence="1">
    <location>
        <begin position="18"/>
        <end position="225"/>
    </location>
</feature>
<feature type="signal peptide" evidence="1">
    <location>
        <begin position="1"/>
        <end position="17"/>
    </location>
</feature>
<dbReference type="EMBL" id="JBHTBN010000007">
    <property type="protein sequence ID" value="MFC7358513.1"/>
    <property type="molecule type" value="Genomic_DNA"/>
</dbReference>
<accession>A0ABW2MYL7</accession>
<comment type="caution">
    <text evidence="2">The sequence shown here is derived from an EMBL/GenBank/DDBJ whole genome shotgun (WGS) entry which is preliminary data.</text>
</comment>
<dbReference type="RefSeq" id="WP_380218486.1">
    <property type="nucleotide sequence ID" value="NZ_JBHTBN010000007.1"/>
</dbReference>
<organism evidence="2 3">
    <name type="scientific">Jejudonia soesokkakensis</name>
    <dbReference type="NCBI Taxonomy" id="1323432"/>
    <lineage>
        <taxon>Bacteria</taxon>
        <taxon>Pseudomonadati</taxon>
        <taxon>Bacteroidota</taxon>
        <taxon>Flavobacteriia</taxon>
        <taxon>Flavobacteriales</taxon>
        <taxon>Flavobacteriaceae</taxon>
        <taxon>Jejudonia</taxon>
    </lineage>
</organism>
<evidence type="ECO:0000256" key="1">
    <source>
        <dbReference type="SAM" id="SignalP"/>
    </source>
</evidence>
<evidence type="ECO:0000313" key="2">
    <source>
        <dbReference type="EMBL" id="MFC7358513.1"/>
    </source>
</evidence>
<keyword evidence="3" id="KW-1185">Reference proteome</keyword>
<dbReference type="Proteomes" id="UP001596415">
    <property type="component" value="Unassembled WGS sequence"/>
</dbReference>